<evidence type="ECO:0000313" key="2">
    <source>
        <dbReference type="EMBL" id="GFD47794.1"/>
    </source>
</evidence>
<dbReference type="PANTHER" id="PTHR10492:SF94">
    <property type="entry name" value="ATP-DEPENDENT DNA HELICASE"/>
    <property type="match status" value="1"/>
</dbReference>
<dbReference type="Pfam" id="PF21530">
    <property type="entry name" value="Pif1_2B_dom"/>
    <property type="match status" value="1"/>
</dbReference>
<dbReference type="InterPro" id="IPR027417">
    <property type="entry name" value="P-loop_NTPase"/>
</dbReference>
<dbReference type="SUPFAM" id="SSF52540">
    <property type="entry name" value="P-loop containing nucleoside triphosphate hydrolases"/>
    <property type="match status" value="1"/>
</dbReference>
<organism evidence="2">
    <name type="scientific">Tanacetum cinerariifolium</name>
    <name type="common">Dalmatian daisy</name>
    <name type="synonym">Chrysanthemum cinerariifolium</name>
    <dbReference type="NCBI Taxonomy" id="118510"/>
    <lineage>
        <taxon>Eukaryota</taxon>
        <taxon>Viridiplantae</taxon>
        <taxon>Streptophyta</taxon>
        <taxon>Embryophyta</taxon>
        <taxon>Tracheophyta</taxon>
        <taxon>Spermatophyta</taxon>
        <taxon>Magnoliopsida</taxon>
        <taxon>eudicotyledons</taxon>
        <taxon>Gunneridae</taxon>
        <taxon>Pentapetalae</taxon>
        <taxon>asterids</taxon>
        <taxon>campanulids</taxon>
        <taxon>Asterales</taxon>
        <taxon>Asteraceae</taxon>
        <taxon>Asteroideae</taxon>
        <taxon>Anthemideae</taxon>
        <taxon>Anthemidinae</taxon>
        <taxon>Tanacetum</taxon>
    </lineage>
</organism>
<dbReference type="InterPro" id="IPR049163">
    <property type="entry name" value="Pif1-like_2B_dom"/>
</dbReference>
<reference evidence="2" key="1">
    <citation type="journal article" date="2019" name="Sci. Rep.">
        <title>Draft genome of Tanacetum cinerariifolium, the natural source of mosquito coil.</title>
        <authorList>
            <person name="Yamashiro T."/>
            <person name="Shiraishi A."/>
            <person name="Satake H."/>
            <person name="Nakayama K."/>
        </authorList>
    </citation>
    <scope>NUCLEOTIDE SEQUENCE</scope>
</reference>
<accession>A0A699WTJ4</accession>
<gene>
    <name evidence="2" type="ORF">Tci_919763</name>
</gene>
<dbReference type="AlphaFoldDB" id="A0A699WTJ4"/>
<dbReference type="PANTHER" id="PTHR10492">
    <property type="match status" value="1"/>
</dbReference>
<feature type="domain" description="DNA helicase Pif1-like 2B" evidence="1">
    <location>
        <begin position="74"/>
        <end position="117"/>
    </location>
</feature>
<name>A0A699WTJ4_TANCI</name>
<evidence type="ECO:0000259" key="1">
    <source>
        <dbReference type="Pfam" id="PF21530"/>
    </source>
</evidence>
<feature type="non-terminal residue" evidence="2">
    <location>
        <position position="130"/>
    </location>
</feature>
<dbReference type="EMBL" id="BKCJ011707879">
    <property type="protein sequence ID" value="GFD47794.1"/>
    <property type="molecule type" value="Genomic_DNA"/>
</dbReference>
<proteinExistence type="predicted"/>
<protein>
    <recommendedName>
        <fullName evidence="1">DNA helicase Pif1-like 2B domain-containing protein</fullName>
    </recommendedName>
</protein>
<comment type="caution">
    <text evidence="2">The sequence shown here is derived from an EMBL/GenBank/DDBJ whole genome shotgun (WGS) entry which is preliminary data.</text>
</comment>
<sequence>MARSKEELISTIFPSLHVNGNSSDYIISRAILSTKNEHVDELNENLIDRFCGDEKIYYSFDEAQDDRNNFYPMEFLNSLNVSGLPPHVLRLKIGCPIILLRNLDPSDGLCNGTRLICRKFEPNLIDAEIV</sequence>